<reference evidence="2" key="1">
    <citation type="submission" date="2023-07" db="EMBL/GenBank/DDBJ databases">
        <authorList>
            <person name="Stuckert A."/>
        </authorList>
    </citation>
    <scope>NUCLEOTIDE SEQUENCE</scope>
</reference>
<comment type="caution">
    <text evidence="2">The sequence shown here is derived from an EMBL/GenBank/DDBJ whole genome shotgun (WGS) entry which is preliminary data.</text>
</comment>
<organism evidence="2 3">
    <name type="scientific">Ranitomeya imitator</name>
    <name type="common">mimic poison frog</name>
    <dbReference type="NCBI Taxonomy" id="111125"/>
    <lineage>
        <taxon>Eukaryota</taxon>
        <taxon>Metazoa</taxon>
        <taxon>Chordata</taxon>
        <taxon>Craniata</taxon>
        <taxon>Vertebrata</taxon>
        <taxon>Euteleostomi</taxon>
        <taxon>Amphibia</taxon>
        <taxon>Batrachia</taxon>
        <taxon>Anura</taxon>
        <taxon>Neobatrachia</taxon>
        <taxon>Hyloidea</taxon>
        <taxon>Dendrobatidae</taxon>
        <taxon>Dendrobatinae</taxon>
        <taxon>Ranitomeya</taxon>
    </lineage>
</organism>
<gene>
    <name evidence="2" type="ORF">RIMI_LOCUS10613469</name>
</gene>
<evidence type="ECO:0000313" key="2">
    <source>
        <dbReference type="EMBL" id="CAJ0944869.1"/>
    </source>
</evidence>
<evidence type="ECO:0000313" key="3">
    <source>
        <dbReference type="Proteomes" id="UP001176940"/>
    </source>
</evidence>
<feature type="region of interest" description="Disordered" evidence="1">
    <location>
        <begin position="36"/>
        <end position="56"/>
    </location>
</feature>
<keyword evidence="3" id="KW-1185">Reference proteome</keyword>
<proteinExistence type="predicted"/>
<dbReference type="Proteomes" id="UP001176940">
    <property type="component" value="Unassembled WGS sequence"/>
</dbReference>
<evidence type="ECO:0000256" key="1">
    <source>
        <dbReference type="SAM" id="MobiDB-lite"/>
    </source>
</evidence>
<name>A0ABN9LL97_9NEOB</name>
<feature type="compositionally biased region" description="Basic and acidic residues" evidence="1">
    <location>
        <begin position="36"/>
        <end position="47"/>
    </location>
</feature>
<feature type="region of interest" description="Disordered" evidence="1">
    <location>
        <begin position="153"/>
        <end position="179"/>
    </location>
</feature>
<accession>A0ABN9LL97</accession>
<protein>
    <submittedName>
        <fullName evidence="2">Uncharacterized protein</fullName>
    </submittedName>
</protein>
<dbReference type="EMBL" id="CAUEEQ010023116">
    <property type="protein sequence ID" value="CAJ0944869.1"/>
    <property type="molecule type" value="Genomic_DNA"/>
</dbReference>
<sequence>MAEWNNSSQNAPDTHELENLSTLRSTLTEVNCRYEEEQNIHNGDHRSQTPPGSLRNPEEEIDIMKNLMDTNIEELGRLIVKVLQFSNRPVQDASCPARRNRSFIALQADFRSKMDQLEKAVGGILIYTYLVMSSHPVPSRCVRIPEFQAEEDHRPPYLDTQPFRPRDPQTHFLNTTSTF</sequence>